<accession>A0A0R2NJV5</accession>
<protein>
    <submittedName>
        <fullName evidence="1">Uncharacterized protein</fullName>
    </submittedName>
</protein>
<keyword evidence="2" id="KW-1185">Reference proteome</keyword>
<evidence type="ECO:0000313" key="1">
    <source>
        <dbReference type="EMBL" id="KRO26037.1"/>
    </source>
</evidence>
<dbReference type="AlphaFoldDB" id="A0A0R2NJV5"/>
<gene>
    <name evidence="1" type="ORF">IV88_GL000951</name>
</gene>
<reference evidence="1 2" key="1">
    <citation type="journal article" date="2015" name="Genome Announc.">
        <title>Expanding the biotechnology potential of lactobacilli through comparative genomics of 213 strains and associated genera.</title>
        <authorList>
            <person name="Sun Z."/>
            <person name="Harris H.M."/>
            <person name="McCann A."/>
            <person name="Guo C."/>
            <person name="Argimon S."/>
            <person name="Zhang W."/>
            <person name="Yang X."/>
            <person name="Jeffery I.B."/>
            <person name="Cooney J.C."/>
            <person name="Kagawa T.F."/>
            <person name="Liu W."/>
            <person name="Song Y."/>
            <person name="Salvetti E."/>
            <person name="Wrobel A."/>
            <person name="Rasinkangas P."/>
            <person name="Parkhill J."/>
            <person name="Rea M.C."/>
            <person name="O'Sullivan O."/>
            <person name="Ritari J."/>
            <person name="Douillard F.P."/>
            <person name="Paul Ross R."/>
            <person name="Yang R."/>
            <person name="Briner A.E."/>
            <person name="Felis G.E."/>
            <person name="de Vos W.M."/>
            <person name="Barrangou R."/>
            <person name="Klaenhammer T.R."/>
            <person name="Caufield P.W."/>
            <person name="Cui Y."/>
            <person name="Zhang H."/>
            <person name="O'Toole P.W."/>
        </authorList>
    </citation>
    <scope>NUCLEOTIDE SEQUENCE [LARGE SCALE GENOMIC DNA]</scope>
    <source>
        <strain evidence="1 2">DSM 23026</strain>
    </source>
</reference>
<evidence type="ECO:0000313" key="2">
    <source>
        <dbReference type="Proteomes" id="UP000051249"/>
    </source>
</evidence>
<dbReference type="OrthoDB" id="2322427at2"/>
<dbReference type="RefSeq" id="WP_057797913.1">
    <property type="nucleotide sequence ID" value="NZ_BJZZ01000003.1"/>
</dbReference>
<organism evidence="1 2">
    <name type="scientific">Pediococcus argentinicus</name>
    <dbReference type="NCBI Taxonomy" id="480391"/>
    <lineage>
        <taxon>Bacteria</taxon>
        <taxon>Bacillati</taxon>
        <taxon>Bacillota</taxon>
        <taxon>Bacilli</taxon>
        <taxon>Lactobacillales</taxon>
        <taxon>Lactobacillaceae</taxon>
        <taxon>Pediococcus</taxon>
    </lineage>
</organism>
<dbReference type="Proteomes" id="UP000051249">
    <property type="component" value="Unassembled WGS sequence"/>
</dbReference>
<sequence length="67" mass="7987">MDDLNFDQRVAELGQLRDRLHRLEEDDYMTAYYKGYSSEGQTVDEINDEISELRTQVEQLQNELDDE</sequence>
<dbReference type="EMBL" id="JQCQ01000003">
    <property type="protein sequence ID" value="KRO26037.1"/>
    <property type="molecule type" value="Genomic_DNA"/>
</dbReference>
<name>A0A0R2NJV5_9LACO</name>
<comment type="caution">
    <text evidence="1">The sequence shown here is derived from an EMBL/GenBank/DDBJ whole genome shotgun (WGS) entry which is preliminary data.</text>
</comment>
<proteinExistence type="predicted"/>
<dbReference type="PATRIC" id="fig|480391.4.peg.966"/>